<keyword evidence="4" id="KW-1003">Cell membrane</keyword>
<dbReference type="STRING" id="665004.AC529_08765"/>
<evidence type="ECO:0000256" key="7">
    <source>
        <dbReference type="ARBA" id="ARBA00023136"/>
    </source>
</evidence>
<evidence type="ECO:0000256" key="8">
    <source>
        <dbReference type="SAM" id="Phobius"/>
    </source>
</evidence>
<keyword evidence="10" id="KW-1185">Reference proteome</keyword>
<feature type="transmembrane region" description="Helical" evidence="8">
    <location>
        <begin position="134"/>
        <end position="155"/>
    </location>
</feature>
<evidence type="ECO:0000256" key="2">
    <source>
        <dbReference type="ARBA" id="ARBA00007935"/>
    </source>
</evidence>
<comment type="caution">
    <text evidence="9">The sequence shown here is derived from an EMBL/GenBank/DDBJ whole genome shotgun (WGS) entry which is preliminary data.</text>
</comment>
<feature type="transmembrane region" description="Helical" evidence="8">
    <location>
        <begin position="108"/>
        <end position="127"/>
    </location>
</feature>
<dbReference type="PANTHER" id="PTHR30472:SF24">
    <property type="entry name" value="FERRIC ENTEROBACTIN TRANSPORT SYSTEM PERMEASE PROTEIN FEPG"/>
    <property type="match status" value="1"/>
</dbReference>
<keyword evidence="3" id="KW-0813">Transport</keyword>
<evidence type="ECO:0000256" key="3">
    <source>
        <dbReference type="ARBA" id="ARBA00022448"/>
    </source>
</evidence>
<dbReference type="Proteomes" id="UP000074382">
    <property type="component" value="Unassembled WGS sequence"/>
</dbReference>
<comment type="subcellular location">
    <subcellularLocation>
        <location evidence="1">Cell membrane</location>
        <topology evidence="1">Multi-pass membrane protein</topology>
    </subcellularLocation>
</comment>
<evidence type="ECO:0000313" key="9">
    <source>
        <dbReference type="EMBL" id="KUP97096.1"/>
    </source>
</evidence>
<evidence type="ECO:0000256" key="4">
    <source>
        <dbReference type="ARBA" id="ARBA00022475"/>
    </source>
</evidence>
<protein>
    <submittedName>
        <fullName evidence="9">Ferrichrome ABC transporter permease</fullName>
    </submittedName>
</protein>
<dbReference type="InterPro" id="IPR037294">
    <property type="entry name" value="ABC_BtuC-like"/>
</dbReference>
<dbReference type="PANTHER" id="PTHR30472">
    <property type="entry name" value="FERRIC ENTEROBACTIN TRANSPORT SYSTEM PERMEASE PROTEIN"/>
    <property type="match status" value="1"/>
</dbReference>
<dbReference type="PATRIC" id="fig|665004.4.peg.2187"/>
<sequence>MRRPPQPVLRVGSAVALPLHPRSLLWALLLAAALLATAVATLGLGRLGIPPGALADALTGDATPAQEFVLHRLRGPRLATAVGTGAALGLAGALFQSVTRNPLGSPDVIGLNWGASAGAALVALALPGAVPVPLGALAGAVGAVLLVTTVTGTGLRHPGRLVVAGIGVAAMAASFTQFVVSALARDQASVLAAYVNGTLSARSWEHALTIWLVVALASPLLAALARPVALNEMGDELADGLGARAASTRTAAIAVSVVLSAAAVSVAGPIAFVSLTAPQIARRLTRACGPNLAVSALTGALVLAVADLAVQHLPLADGLPVGIATLAVGGVYLGFLLVREWRRGVL</sequence>
<evidence type="ECO:0000256" key="5">
    <source>
        <dbReference type="ARBA" id="ARBA00022692"/>
    </source>
</evidence>
<feature type="transmembrane region" description="Helical" evidence="8">
    <location>
        <begin position="78"/>
        <end position="96"/>
    </location>
</feature>
<dbReference type="AlphaFoldDB" id="A0A147KII9"/>
<name>A0A147KII9_THECS</name>
<feature type="transmembrane region" description="Helical" evidence="8">
    <location>
        <begin position="161"/>
        <end position="184"/>
    </location>
</feature>
<dbReference type="InterPro" id="IPR000522">
    <property type="entry name" value="ABC_transptr_permease_BtuC"/>
</dbReference>
<keyword evidence="7 8" id="KW-0472">Membrane</keyword>
<reference evidence="10" key="1">
    <citation type="journal article" date="2017" name="Acta Aliment.">
        <title>Plant polysaccharide degrading enzyme system of Thermpbifida cellulosilytica TB100 revealed by de novo genome project data.</title>
        <authorList>
            <person name="Toth A."/>
            <person name="Baka E."/>
            <person name="Luzics S."/>
            <person name="Bata-Vidacs I."/>
            <person name="Nagy I."/>
            <person name="Balint B."/>
            <person name="Herceg R."/>
            <person name="Olasz F."/>
            <person name="Wilk T."/>
            <person name="Nagy T."/>
            <person name="Kriszt B."/>
            <person name="Nagy I."/>
            <person name="Kukolya J."/>
        </authorList>
    </citation>
    <scope>NUCLEOTIDE SEQUENCE [LARGE SCALE GENOMIC DNA]</scope>
    <source>
        <strain evidence="10">TB100</strain>
    </source>
</reference>
<evidence type="ECO:0000313" key="10">
    <source>
        <dbReference type="Proteomes" id="UP000074382"/>
    </source>
</evidence>
<proteinExistence type="inferred from homology"/>
<evidence type="ECO:0000256" key="6">
    <source>
        <dbReference type="ARBA" id="ARBA00022989"/>
    </source>
</evidence>
<feature type="transmembrane region" description="Helical" evidence="8">
    <location>
        <begin position="208"/>
        <end position="230"/>
    </location>
</feature>
<dbReference type="GO" id="GO:0033214">
    <property type="term" value="P:siderophore-iron import into cell"/>
    <property type="evidence" value="ECO:0007669"/>
    <property type="project" value="TreeGrafter"/>
</dbReference>
<dbReference type="EMBL" id="LGEM01000040">
    <property type="protein sequence ID" value="KUP97096.1"/>
    <property type="molecule type" value="Genomic_DNA"/>
</dbReference>
<feature type="transmembrane region" description="Helical" evidence="8">
    <location>
        <begin position="24"/>
        <end position="44"/>
    </location>
</feature>
<accession>A0A147KII9</accession>
<dbReference type="GO" id="GO:0022857">
    <property type="term" value="F:transmembrane transporter activity"/>
    <property type="evidence" value="ECO:0007669"/>
    <property type="project" value="InterPro"/>
</dbReference>
<organism evidence="9 10">
    <name type="scientific">Thermobifida cellulosilytica TB100</name>
    <dbReference type="NCBI Taxonomy" id="665004"/>
    <lineage>
        <taxon>Bacteria</taxon>
        <taxon>Bacillati</taxon>
        <taxon>Actinomycetota</taxon>
        <taxon>Actinomycetes</taxon>
        <taxon>Streptosporangiales</taxon>
        <taxon>Nocardiopsidaceae</taxon>
        <taxon>Thermobifida</taxon>
    </lineage>
</organism>
<dbReference type="SUPFAM" id="SSF81345">
    <property type="entry name" value="ABC transporter involved in vitamin B12 uptake, BtuC"/>
    <property type="match status" value="1"/>
</dbReference>
<gene>
    <name evidence="9" type="ORF">AC529_08765</name>
</gene>
<feature type="transmembrane region" description="Helical" evidence="8">
    <location>
        <begin position="318"/>
        <end position="338"/>
    </location>
</feature>
<dbReference type="Pfam" id="PF01032">
    <property type="entry name" value="FecCD"/>
    <property type="match status" value="1"/>
</dbReference>
<keyword evidence="6 8" id="KW-1133">Transmembrane helix</keyword>
<dbReference type="RefSeq" id="WP_068755816.1">
    <property type="nucleotide sequence ID" value="NZ_KQ950181.1"/>
</dbReference>
<comment type="similarity">
    <text evidence="2">Belongs to the binding-protein-dependent transport system permease family. FecCD subfamily.</text>
</comment>
<dbReference type="Gene3D" id="1.10.3470.10">
    <property type="entry name" value="ABC transporter involved in vitamin B12 uptake, BtuC"/>
    <property type="match status" value="1"/>
</dbReference>
<keyword evidence="5 8" id="KW-0812">Transmembrane</keyword>
<evidence type="ECO:0000256" key="1">
    <source>
        <dbReference type="ARBA" id="ARBA00004651"/>
    </source>
</evidence>
<dbReference type="GO" id="GO:0005886">
    <property type="term" value="C:plasma membrane"/>
    <property type="evidence" value="ECO:0007669"/>
    <property type="project" value="UniProtKB-SubCell"/>
</dbReference>
<feature type="transmembrane region" description="Helical" evidence="8">
    <location>
        <begin position="250"/>
        <end position="275"/>
    </location>
</feature>